<feature type="modified residue" description="N6-(pyridoxal phosphate)lysine" evidence="2 3">
    <location>
        <position position="34"/>
    </location>
</feature>
<evidence type="ECO:0000256" key="4">
    <source>
        <dbReference type="RuleBase" id="RU004514"/>
    </source>
</evidence>
<dbReference type="CDD" id="cd00635">
    <property type="entry name" value="PLPDE_III_YBL036c_like"/>
    <property type="match status" value="1"/>
</dbReference>
<evidence type="ECO:0000256" key="1">
    <source>
        <dbReference type="ARBA" id="ARBA00022898"/>
    </source>
</evidence>
<protein>
    <recommendedName>
        <fullName evidence="2">Pyridoxal phosphate homeostasis protein</fullName>
        <shortName evidence="2">PLP homeostasis protein</shortName>
    </recommendedName>
</protein>
<dbReference type="Proteomes" id="UP000095214">
    <property type="component" value="Chromosome"/>
</dbReference>
<evidence type="ECO:0000256" key="3">
    <source>
        <dbReference type="PIRSR" id="PIRSR004848-1"/>
    </source>
</evidence>
<evidence type="ECO:0000256" key="2">
    <source>
        <dbReference type="HAMAP-Rule" id="MF_02087"/>
    </source>
</evidence>
<dbReference type="Gene3D" id="3.20.20.10">
    <property type="entry name" value="Alanine racemase"/>
    <property type="match status" value="1"/>
</dbReference>
<evidence type="ECO:0000313" key="7">
    <source>
        <dbReference type="Proteomes" id="UP000095214"/>
    </source>
</evidence>
<gene>
    <name evidence="6" type="ORF">BH719_02890</name>
</gene>
<proteinExistence type="inferred from homology"/>
<dbReference type="PIRSF" id="PIRSF004848">
    <property type="entry name" value="YBL036c_PLPDEIII"/>
    <property type="match status" value="1"/>
</dbReference>
<reference evidence="6 7" key="1">
    <citation type="submission" date="2016-09" db="EMBL/GenBank/DDBJ databases">
        <title>Complete genome sequence of Actinomyces hongkongensis HKU8.</title>
        <authorList>
            <person name="Gao Y.-X."/>
            <person name="Zhou Y.-Y."/>
            <person name="Xie Y."/>
            <person name="Wang M."/>
            <person name="Wang S.-J."/>
            <person name="Shen S.-G."/>
        </authorList>
    </citation>
    <scope>NUCLEOTIDE SEQUENCE [LARGE SCALE GENOMIC DNA]</scope>
    <source>
        <strain evidence="6 7">HKU8</strain>
    </source>
</reference>
<sequence>MTIYEAISAARRAIDEAARAAGRTDRVALELAAKTRTPGECYEAAACLARLGGPVLVGHNRVQEARATAEAVRRVDGARIHLIGPLQSNKINQALACVDAVETVSSAELARRIDARATRPLPVFVQVNVSGEATKSGCAPDAVAPVVDAVSECANLRLAGFMTVGLNSTDEAPVRRAYARLRSIRDAAAARTGIGAASLELSMGMSRDMAWAIAEGATIVRLGTAVFGARLVRLPAPAGAGWNAH</sequence>
<dbReference type="OrthoDB" id="9804072at2"/>
<dbReference type="InterPro" id="IPR001608">
    <property type="entry name" value="Ala_racemase_N"/>
</dbReference>
<dbReference type="SUPFAM" id="SSF51419">
    <property type="entry name" value="PLP-binding barrel"/>
    <property type="match status" value="1"/>
</dbReference>
<evidence type="ECO:0000259" key="5">
    <source>
        <dbReference type="Pfam" id="PF01168"/>
    </source>
</evidence>
<accession>A0A1D8B1C3</accession>
<comment type="function">
    <text evidence="2">Pyridoxal 5'-phosphate (PLP)-binding protein, which is involved in PLP homeostasis.</text>
</comment>
<dbReference type="InterPro" id="IPR011078">
    <property type="entry name" value="PyrdxlP_homeostasis"/>
</dbReference>
<dbReference type="Pfam" id="PF01168">
    <property type="entry name" value="Ala_racemase_N"/>
    <property type="match status" value="1"/>
</dbReference>
<dbReference type="PANTHER" id="PTHR10146">
    <property type="entry name" value="PROLINE SYNTHETASE CO-TRANSCRIBED BACTERIAL HOMOLOG PROTEIN"/>
    <property type="match status" value="1"/>
</dbReference>
<dbReference type="GO" id="GO:0030170">
    <property type="term" value="F:pyridoxal phosphate binding"/>
    <property type="evidence" value="ECO:0007669"/>
    <property type="project" value="UniProtKB-UniRule"/>
</dbReference>
<keyword evidence="7" id="KW-1185">Reference proteome</keyword>
<evidence type="ECO:0000313" key="6">
    <source>
        <dbReference type="EMBL" id="AOS46938.1"/>
    </source>
</evidence>
<dbReference type="PANTHER" id="PTHR10146:SF14">
    <property type="entry name" value="PYRIDOXAL PHOSPHATE HOMEOSTASIS PROTEIN"/>
    <property type="match status" value="1"/>
</dbReference>
<dbReference type="NCBIfam" id="TIGR00044">
    <property type="entry name" value="YggS family pyridoxal phosphate-dependent enzyme"/>
    <property type="match status" value="1"/>
</dbReference>
<keyword evidence="1 2" id="KW-0663">Pyridoxal phosphate</keyword>
<dbReference type="AlphaFoldDB" id="A0A1D8B1C3"/>
<dbReference type="KEGG" id="phon:BH719_02890"/>
<dbReference type="EMBL" id="CP017298">
    <property type="protein sequence ID" value="AOS46938.1"/>
    <property type="molecule type" value="Genomic_DNA"/>
</dbReference>
<dbReference type="STRING" id="178339.BH719_02890"/>
<organism evidence="6 7">
    <name type="scientific">Pauljensenia hongkongensis</name>
    <dbReference type="NCBI Taxonomy" id="178339"/>
    <lineage>
        <taxon>Bacteria</taxon>
        <taxon>Bacillati</taxon>
        <taxon>Actinomycetota</taxon>
        <taxon>Actinomycetes</taxon>
        <taxon>Actinomycetales</taxon>
        <taxon>Actinomycetaceae</taxon>
        <taxon>Pauljensenia</taxon>
    </lineage>
</organism>
<comment type="similarity">
    <text evidence="2 4">Belongs to the pyridoxal phosphate-binding protein YggS/PROSC family.</text>
</comment>
<name>A0A1D8B1C3_9ACTO</name>
<dbReference type="InterPro" id="IPR029066">
    <property type="entry name" value="PLP-binding_barrel"/>
</dbReference>
<dbReference type="RefSeq" id="WP_009743241.1">
    <property type="nucleotide sequence ID" value="NZ_CP017298.1"/>
</dbReference>
<comment type="cofactor">
    <cofactor evidence="3">
        <name>pyridoxal 5'-phosphate</name>
        <dbReference type="ChEBI" id="CHEBI:597326"/>
    </cofactor>
</comment>
<feature type="domain" description="Alanine racemase N-terminal" evidence="5">
    <location>
        <begin position="57"/>
        <end position="230"/>
    </location>
</feature>
<dbReference type="HAMAP" id="MF_02087">
    <property type="entry name" value="PLP_homeostasis"/>
    <property type="match status" value="1"/>
</dbReference>